<accession>A0AAD3XI21</accession>
<protein>
    <submittedName>
        <fullName evidence="1">Uncharacterized protein</fullName>
    </submittedName>
</protein>
<name>A0AAD3XI21_NEPGR</name>
<reference evidence="1" key="1">
    <citation type="submission" date="2023-05" db="EMBL/GenBank/DDBJ databases">
        <title>Nepenthes gracilis genome sequencing.</title>
        <authorList>
            <person name="Fukushima K."/>
        </authorList>
    </citation>
    <scope>NUCLEOTIDE SEQUENCE</scope>
    <source>
        <strain evidence="1">SING2019-196</strain>
    </source>
</reference>
<evidence type="ECO:0000313" key="2">
    <source>
        <dbReference type="Proteomes" id="UP001279734"/>
    </source>
</evidence>
<organism evidence="1 2">
    <name type="scientific">Nepenthes gracilis</name>
    <name type="common">Slender pitcher plant</name>
    <dbReference type="NCBI Taxonomy" id="150966"/>
    <lineage>
        <taxon>Eukaryota</taxon>
        <taxon>Viridiplantae</taxon>
        <taxon>Streptophyta</taxon>
        <taxon>Embryophyta</taxon>
        <taxon>Tracheophyta</taxon>
        <taxon>Spermatophyta</taxon>
        <taxon>Magnoliopsida</taxon>
        <taxon>eudicotyledons</taxon>
        <taxon>Gunneridae</taxon>
        <taxon>Pentapetalae</taxon>
        <taxon>Caryophyllales</taxon>
        <taxon>Nepenthaceae</taxon>
        <taxon>Nepenthes</taxon>
    </lineage>
</organism>
<comment type="caution">
    <text evidence="1">The sequence shown here is derived from an EMBL/GenBank/DDBJ whole genome shotgun (WGS) entry which is preliminary data.</text>
</comment>
<dbReference type="Proteomes" id="UP001279734">
    <property type="component" value="Unassembled WGS sequence"/>
</dbReference>
<dbReference type="EMBL" id="BSYO01000005">
    <property type="protein sequence ID" value="GMH05279.1"/>
    <property type="molecule type" value="Genomic_DNA"/>
</dbReference>
<evidence type="ECO:0000313" key="1">
    <source>
        <dbReference type="EMBL" id="GMH05279.1"/>
    </source>
</evidence>
<keyword evidence="2" id="KW-1185">Reference proteome</keyword>
<gene>
    <name evidence="1" type="ORF">Nepgr_007119</name>
</gene>
<proteinExistence type="predicted"/>
<sequence>MLICDEHGIDHTGMVSDDTNLQLKGITACYNTATRRVHVPSPSLWIWNSDDEFLPIKAYFDKFSREETLFLDNLRSETIE</sequence>
<dbReference type="AlphaFoldDB" id="A0AAD3XI21"/>